<dbReference type="Proteomes" id="UP001162480">
    <property type="component" value="Chromosome 1"/>
</dbReference>
<name>A0AA36AEU5_OCTVU</name>
<gene>
    <name evidence="1" type="ORF">OCTVUL_1B015906</name>
</gene>
<evidence type="ECO:0000313" key="1">
    <source>
        <dbReference type="EMBL" id="CAI9714805.1"/>
    </source>
</evidence>
<organism evidence="1 2">
    <name type="scientific">Octopus vulgaris</name>
    <name type="common">Common octopus</name>
    <dbReference type="NCBI Taxonomy" id="6645"/>
    <lineage>
        <taxon>Eukaryota</taxon>
        <taxon>Metazoa</taxon>
        <taxon>Spiralia</taxon>
        <taxon>Lophotrochozoa</taxon>
        <taxon>Mollusca</taxon>
        <taxon>Cephalopoda</taxon>
        <taxon>Coleoidea</taxon>
        <taxon>Octopodiformes</taxon>
        <taxon>Octopoda</taxon>
        <taxon>Incirrata</taxon>
        <taxon>Octopodidae</taxon>
        <taxon>Octopus</taxon>
    </lineage>
</organism>
<protein>
    <submittedName>
        <fullName evidence="1">Uncharacterized protein</fullName>
    </submittedName>
</protein>
<sequence length="147" mass="16601">MLQKRGSKQNRKPDSAKSPARFTIALSNIRGLHFNLTRLFSVSQYGFRDGRSTADCLTVIAKRYIMASMYLVEIEDVCRVRNSSLSSFKRETYVLKRKSIRHVLESLMLRKRKYGKAATKDDNIHEDVFLPIGGGVGFIGSTCGFSS</sequence>
<accession>A0AA36AEU5</accession>
<evidence type="ECO:0000313" key="2">
    <source>
        <dbReference type="Proteomes" id="UP001162480"/>
    </source>
</evidence>
<dbReference type="AlphaFoldDB" id="A0AA36AEU5"/>
<reference evidence="1" key="1">
    <citation type="submission" date="2023-08" db="EMBL/GenBank/DDBJ databases">
        <authorList>
            <person name="Alioto T."/>
            <person name="Alioto T."/>
            <person name="Gomez Garrido J."/>
        </authorList>
    </citation>
    <scope>NUCLEOTIDE SEQUENCE</scope>
</reference>
<dbReference type="EMBL" id="OX597814">
    <property type="protein sequence ID" value="CAI9714805.1"/>
    <property type="molecule type" value="Genomic_DNA"/>
</dbReference>
<proteinExistence type="predicted"/>
<keyword evidence="2" id="KW-1185">Reference proteome</keyword>